<evidence type="ECO:0000259" key="1">
    <source>
        <dbReference type="Pfam" id="PF20767"/>
    </source>
</evidence>
<dbReference type="RefSeq" id="WP_126200113.1">
    <property type="nucleotide sequence ID" value="NZ_PELP01000089.1"/>
</dbReference>
<proteinExistence type="predicted"/>
<organism evidence="2 3">
    <name type="scientific">Thermus scotoductus</name>
    <dbReference type="NCBI Taxonomy" id="37636"/>
    <lineage>
        <taxon>Bacteria</taxon>
        <taxon>Thermotogati</taxon>
        <taxon>Deinococcota</taxon>
        <taxon>Deinococci</taxon>
        <taxon>Thermales</taxon>
        <taxon>Thermaceae</taxon>
        <taxon>Thermus</taxon>
    </lineage>
</organism>
<gene>
    <name evidence="2" type="ORF">CSW47_04055</name>
</gene>
<sequence length="79" mass="8879">MRVRDLPSEALLVQDSQDRRAVLESVGLGHGPGLDLEALVREYPTLFVEVGEGEYRKVWGIRRLVPYLDEPVEVLYAAA</sequence>
<dbReference type="Pfam" id="PF20767">
    <property type="entry name" value="DUF6839"/>
    <property type="match status" value="1"/>
</dbReference>
<protein>
    <recommendedName>
        <fullName evidence="1">DUF6839 domain-containing protein</fullName>
    </recommendedName>
</protein>
<accession>A0A430REQ5</accession>
<evidence type="ECO:0000313" key="2">
    <source>
        <dbReference type="EMBL" id="RTH06040.1"/>
    </source>
</evidence>
<dbReference type="AlphaFoldDB" id="A0A430REQ5"/>
<dbReference type="InterPro" id="IPR049289">
    <property type="entry name" value="DUF6839"/>
</dbReference>
<name>A0A430REQ5_THESC</name>
<reference evidence="2 3" key="1">
    <citation type="journal article" date="2019" name="Extremophiles">
        <title>Biogeography of thermophiles and predominance of Thermus scotoductus in domestic water heaters.</title>
        <authorList>
            <person name="Wilpiszeski R.L."/>
            <person name="Zhang Z."/>
            <person name="House C.H."/>
        </authorList>
    </citation>
    <scope>NUCLEOTIDE SEQUENCE [LARGE SCALE GENOMIC DNA]</scope>
    <source>
        <strain evidence="2 3">34_S34</strain>
    </source>
</reference>
<feature type="domain" description="DUF6839" evidence="1">
    <location>
        <begin position="3"/>
        <end position="63"/>
    </location>
</feature>
<dbReference type="Proteomes" id="UP000286734">
    <property type="component" value="Unassembled WGS sequence"/>
</dbReference>
<dbReference type="InterPro" id="IPR049290">
    <property type="entry name" value="TTMA177-like"/>
</dbReference>
<dbReference type="Gene3D" id="3.10.450.450">
    <property type="match status" value="1"/>
</dbReference>
<dbReference type="EMBL" id="PELP01000089">
    <property type="protein sequence ID" value="RTH06040.1"/>
    <property type="molecule type" value="Genomic_DNA"/>
</dbReference>
<evidence type="ECO:0000313" key="3">
    <source>
        <dbReference type="Proteomes" id="UP000286734"/>
    </source>
</evidence>
<comment type="caution">
    <text evidence="2">The sequence shown here is derived from an EMBL/GenBank/DDBJ whole genome shotgun (WGS) entry which is preliminary data.</text>
</comment>